<sequence>MFNIRLYLTIALFAITGSCFAQSNKTGTWGLATLVLPGSTEHRWGGYAELQGRTDETLFRNFFYYEVKGGVSYNFDNNSYALIGTGHYTTYDYLDLDKGPLVKENRLWEQFTSVEFVGRVKLEHRYRVEQRWLNSDAGNTYRNRFRYRLNALVPINHTKFVPNTVFLSVFDEIFFNNKTPNFERNRVCALLGYQFTKALNLQAGWINQFNNLPASSNDKNNMMVMVMYNIQRKKSSSGILPTTKD</sequence>
<dbReference type="InterPro" id="IPR019619">
    <property type="entry name" value="DUF2490"/>
</dbReference>
<comment type="caution">
    <text evidence="2">The sequence shown here is derived from an EMBL/GenBank/DDBJ whole genome shotgun (WGS) entry which is preliminary data.</text>
</comment>
<dbReference type="AlphaFoldDB" id="A0A966DSY8"/>
<feature type="signal peptide" evidence="1">
    <location>
        <begin position="1"/>
        <end position="21"/>
    </location>
</feature>
<dbReference type="Pfam" id="PF10677">
    <property type="entry name" value="DUF2490"/>
    <property type="match status" value="1"/>
</dbReference>
<dbReference type="RefSeq" id="WP_166586647.1">
    <property type="nucleotide sequence ID" value="NZ_WWEO01000043.1"/>
</dbReference>
<evidence type="ECO:0000256" key="1">
    <source>
        <dbReference type="SAM" id="SignalP"/>
    </source>
</evidence>
<dbReference type="PROSITE" id="PS51257">
    <property type="entry name" value="PROKAR_LIPOPROTEIN"/>
    <property type="match status" value="1"/>
</dbReference>
<feature type="chain" id="PRO_5037815190" evidence="1">
    <location>
        <begin position="22"/>
        <end position="245"/>
    </location>
</feature>
<name>A0A966DSY8_9SPHI</name>
<organism evidence="2 3">
    <name type="scientific">Mucilaginibacter agri</name>
    <dbReference type="NCBI Taxonomy" id="2695265"/>
    <lineage>
        <taxon>Bacteria</taxon>
        <taxon>Pseudomonadati</taxon>
        <taxon>Bacteroidota</taxon>
        <taxon>Sphingobacteriia</taxon>
        <taxon>Sphingobacteriales</taxon>
        <taxon>Sphingobacteriaceae</taxon>
        <taxon>Mucilaginibacter</taxon>
    </lineage>
</organism>
<protein>
    <submittedName>
        <fullName evidence="2">DUF2490 domain-containing protein</fullName>
    </submittedName>
</protein>
<keyword evidence="3" id="KW-1185">Reference proteome</keyword>
<evidence type="ECO:0000313" key="3">
    <source>
        <dbReference type="Proteomes" id="UP000638732"/>
    </source>
</evidence>
<reference evidence="2" key="1">
    <citation type="submission" date="2020-01" db="EMBL/GenBank/DDBJ databases">
        <authorList>
            <person name="Seo Y.L."/>
        </authorList>
    </citation>
    <scope>NUCLEOTIDE SEQUENCE</scope>
    <source>
        <strain evidence="2">R11</strain>
    </source>
</reference>
<gene>
    <name evidence="2" type="ORF">GSY63_15070</name>
</gene>
<dbReference type="EMBL" id="WWEO01000043">
    <property type="protein sequence ID" value="NCD70688.1"/>
    <property type="molecule type" value="Genomic_DNA"/>
</dbReference>
<dbReference type="Proteomes" id="UP000638732">
    <property type="component" value="Unassembled WGS sequence"/>
</dbReference>
<evidence type="ECO:0000313" key="2">
    <source>
        <dbReference type="EMBL" id="NCD70688.1"/>
    </source>
</evidence>
<accession>A0A966DSY8</accession>
<reference evidence="2" key="2">
    <citation type="submission" date="2020-10" db="EMBL/GenBank/DDBJ databases">
        <title>Mucilaginibacter sp. nov., isolated from soil.</title>
        <authorList>
            <person name="Jeon C.O."/>
        </authorList>
    </citation>
    <scope>NUCLEOTIDE SEQUENCE</scope>
    <source>
        <strain evidence="2">R11</strain>
    </source>
</reference>
<proteinExistence type="predicted"/>
<keyword evidence="1" id="KW-0732">Signal</keyword>